<dbReference type="InterPro" id="IPR011051">
    <property type="entry name" value="RmlC_Cupin_sf"/>
</dbReference>
<evidence type="ECO:0000259" key="4">
    <source>
        <dbReference type="PROSITE" id="PS01124"/>
    </source>
</evidence>
<dbReference type="Gene3D" id="2.60.120.10">
    <property type="entry name" value="Jelly Rolls"/>
    <property type="match status" value="1"/>
</dbReference>
<evidence type="ECO:0000313" key="8">
    <source>
        <dbReference type="Proteomes" id="UP000440716"/>
    </source>
</evidence>
<dbReference type="GO" id="GO:0043565">
    <property type="term" value="F:sequence-specific DNA binding"/>
    <property type="evidence" value="ECO:0007669"/>
    <property type="project" value="InterPro"/>
</dbReference>
<feature type="domain" description="HTH araC/xylS-type" evidence="4">
    <location>
        <begin position="201"/>
        <end position="299"/>
    </location>
</feature>
<proteinExistence type="predicted"/>
<keyword evidence="2" id="KW-0238">DNA-binding</keyword>
<dbReference type="AlphaFoldDB" id="A0A120DC26"/>
<dbReference type="InterPro" id="IPR018060">
    <property type="entry name" value="HTH_AraC"/>
</dbReference>
<dbReference type="Pfam" id="PF07883">
    <property type="entry name" value="Cupin_2"/>
    <property type="match status" value="1"/>
</dbReference>
<evidence type="ECO:0000313" key="5">
    <source>
        <dbReference type="EMBL" id="KAA3530245.1"/>
    </source>
</evidence>
<reference evidence="5 7" key="1">
    <citation type="submission" date="2018-08" db="EMBL/GenBank/DDBJ databases">
        <title>Genome sequencing of Agrobacterium vitis strain ICMP 10754.</title>
        <authorList>
            <person name="Visnovsky S.B."/>
            <person name="Pitman A.R."/>
        </authorList>
    </citation>
    <scope>NUCLEOTIDE SEQUENCE [LARGE SCALE GENOMIC DNA]</scope>
    <source>
        <strain evidence="5 7">ICMP 10754</strain>
    </source>
</reference>
<dbReference type="InterPro" id="IPR013096">
    <property type="entry name" value="Cupin_2"/>
</dbReference>
<dbReference type="EMBL" id="WPHU01000001">
    <property type="protein sequence ID" value="MVA55137.1"/>
    <property type="molecule type" value="Genomic_DNA"/>
</dbReference>
<keyword evidence="3" id="KW-0804">Transcription</keyword>
<evidence type="ECO:0000313" key="6">
    <source>
        <dbReference type="EMBL" id="MVA55137.1"/>
    </source>
</evidence>
<dbReference type="SUPFAM" id="SSF46689">
    <property type="entry name" value="Homeodomain-like"/>
    <property type="match status" value="1"/>
</dbReference>
<dbReference type="PROSITE" id="PS01124">
    <property type="entry name" value="HTH_ARAC_FAMILY_2"/>
    <property type="match status" value="1"/>
</dbReference>
<name>A0A120DC26_AGRVI</name>
<dbReference type="Proteomes" id="UP000440716">
    <property type="component" value="Unassembled WGS sequence"/>
</dbReference>
<accession>A0A120DC26</accession>
<dbReference type="SMART" id="SM00342">
    <property type="entry name" value="HTH_ARAC"/>
    <property type="match status" value="1"/>
</dbReference>
<evidence type="ECO:0000256" key="1">
    <source>
        <dbReference type="ARBA" id="ARBA00023015"/>
    </source>
</evidence>
<dbReference type="RefSeq" id="WP_060717513.1">
    <property type="nucleotide sequence ID" value="NZ_CP055266.1"/>
</dbReference>
<evidence type="ECO:0000313" key="7">
    <source>
        <dbReference type="Proteomes" id="UP000436911"/>
    </source>
</evidence>
<sequence>MARRPPLINRLGATPVHPERDPAHPLVVFGDNRFCAGELLEVQKMVGPHMHSQIELNFVLEGSMTYWFDGRELTISEGRLCLFWGMIPHQVIDRREGTRFICLYVPMSVFLGLASLSQFRDSVFRGAVIEALHLRAWDREIFLRWRDELLGGDEGDIEIVRSELTARLMRIERDGWRDLREQGSALASLGQRDAGWMLHVEKMLRFIGEHAPDTISAEDVGRAAGLHPNYAMSLFKRAVGTTINQAIIRHRLDTAQSLLISSDMPITEVAYESGFGSLSTFYEAFQRRFMEKPVQYRRRMRAKGTAAQAIA</sequence>
<evidence type="ECO:0000256" key="2">
    <source>
        <dbReference type="ARBA" id="ARBA00023125"/>
    </source>
</evidence>
<evidence type="ECO:0000256" key="3">
    <source>
        <dbReference type="ARBA" id="ARBA00023163"/>
    </source>
</evidence>
<dbReference type="InterPro" id="IPR050204">
    <property type="entry name" value="AraC_XylS_family_regulators"/>
</dbReference>
<gene>
    <name evidence="5" type="ORF">DXT89_05835</name>
    <name evidence="6" type="ORF">GOZ88_03305</name>
</gene>
<dbReference type="InterPro" id="IPR009057">
    <property type="entry name" value="Homeodomain-like_sf"/>
</dbReference>
<dbReference type="OrthoDB" id="345413at2"/>
<dbReference type="GeneID" id="60680859"/>
<dbReference type="Pfam" id="PF12833">
    <property type="entry name" value="HTH_18"/>
    <property type="match status" value="1"/>
</dbReference>
<dbReference type="Proteomes" id="UP000436911">
    <property type="component" value="Unassembled WGS sequence"/>
</dbReference>
<reference evidence="6 8" key="2">
    <citation type="submission" date="2019-12" db="EMBL/GenBank/DDBJ databases">
        <title>Whole-genome sequencing of Allorhizobium vitis.</title>
        <authorList>
            <person name="Gan H.M."/>
            <person name="Szegedi E."/>
            <person name="Burr T."/>
            <person name="Savka M.A."/>
        </authorList>
    </citation>
    <scope>NUCLEOTIDE SEQUENCE [LARGE SCALE GENOMIC DNA]</scope>
    <source>
        <strain evidence="6 8">CG415</strain>
    </source>
</reference>
<dbReference type="Gene3D" id="1.10.10.60">
    <property type="entry name" value="Homeodomain-like"/>
    <property type="match status" value="2"/>
</dbReference>
<dbReference type="GO" id="GO:0003700">
    <property type="term" value="F:DNA-binding transcription factor activity"/>
    <property type="evidence" value="ECO:0007669"/>
    <property type="project" value="InterPro"/>
</dbReference>
<organism evidence="5 7">
    <name type="scientific">Agrobacterium vitis</name>
    <name type="common">Rhizobium vitis</name>
    <dbReference type="NCBI Taxonomy" id="373"/>
    <lineage>
        <taxon>Bacteria</taxon>
        <taxon>Pseudomonadati</taxon>
        <taxon>Pseudomonadota</taxon>
        <taxon>Alphaproteobacteria</taxon>
        <taxon>Hyphomicrobiales</taxon>
        <taxon>Rhizobiaceae</taxon>
        <taxon>Rhizobium/Agrobacterium group</taxon>
        <taxon>Agrobacterium</taxon>
    </lineage>
</organism>
<dbReference type="SUPFAM" id="SSF51182">
    <property type="entry name" value="RmlC-like cupins"/>
    <property type="match status" value="1"/>
</dbReference>
<dbReference type="InterPro" id="IPR014710">
    <property type="entry name" value="RmlC-like_jellyroll"/>
</dbReference>
<dbReference type="EMBL" id="QUSG01000002">
    <property type="protein sequence ID" value="KAA3530245.1"/>
    <property type="molecule type" value="Genomic_DNA"/>
</dbReference>
<dbReference type="PANTHER" id="PTHR46796:SF6">
    <property type="entry name" value="ARAC SUBFAMILY"/>
    <property type="match status" value="1"/>
</dbReference>
<comment type="caution">
    <text evidence="5">The sequence shown here is derived from an EMBL/GenBank/DDBJ whole genome shotgun (WGS) entry which is preliminary data.</text>
</comment>
<protein>
    <submittedName>
        <fullName evidence="5">Helix-turn-helix domain-containing protein</fullName>
    </submittedName>
</protein>
<dbReference type="PANTHER" id="PTHR46796">
    <property type="entry name" value="HTH-TYPE TRANSCRIPTIONAL ACTIVATOR RHAS-RELATED"/>
    <property type="match status" value="1"/>
</dbReference>
<keyword evidence="1" id="KW-0805">Transcription regulation</keyword>